<evidence type="ECO:0000313" key="2">
    <source>
        <dbReference type="Proteomes" id="UP000005877"/>
    </source>
</evidence>
<evidence type="ECO:0008006" key="3">
    <source>
        <dbReference type="Google" id="ProtNLM"/>
    </source>
</evidence>
<dbReference type="InterPro" id="IPR036390">
    <property type="entry name" value="WH_DNA-bd_sf"/>
</dbReference>
<accession>G7WN47</accession>
<dbReference type="KEGG" id="mhi:Mhar_0521"/>
<proteinExistence type="predicted"/>
<dbReference type="Gene3D" id="1.10.10.10">
    <property type="entry name" value="Winged helix-like DNA-binding domain superfamily/Winged helix DNA-binding domain"/>
    <property type="match status" value="1"/>
</dbReference>
<dbReference type="InterPro" id="IPR036388">
    <property type="entry name" value="WH-like_DNA-bd_sf"/>
</dbReference>
<dbReference type="HOGENOM" id="CLU_152992_0_0_2"/>
<dbReference type="Pfam" id="PF13412">
    <property type="entry name" value="HTH_24"/>
    <property type="match status" value="1"/>
</dbReference>
<dbReference type="AlphaFoldDB" id="G7WN47"/>
<evidence type="ECO:0000313" key="1">
    <source>
        <dbReference type="EMBL" id="AET63903.1"/>
    </source>
</evidence>
<protein>
    <recommendedName>
        <fullName evidence="3">Winged helix-turn-helix transcriptional regulator</fullName>
    </recommendedName>
</protein>
<dbReference type="EMBL" id="CP003117">
    <property type="protein sequence ID" value="AET63903.1"/>
    <property type="molecule type" value="Genomic_DNA"/>
</dbReference>
<dbReference type="STRING" id="1110509.Mhar_0521"/>
<dbReference type="Proteomes" id="UP000005877">
    <property type="component" value="Chromosome"/>
</dbReference>
<dbReference type="SUPFAM" id="SSF46785">
    <property type="entry name" value="Winged helix' DNA-binding domain"/>
    <property type="match status" value="1"/>
</dbReference>
<sequence>MSIDGVIRYSDCLINIVMVADAGCENMVTDKVKRELEMLKRHLIILKHVMENEPIGILKLAEETGIPSHKVRYSLRVLEQEGLIAASAPGAVTTERTEAFLRDLDIAIDGLQETVRGLKEIKLER</sequence>
<organism evidence="1 2">
    <name type="scientific">Methanothrix harundinacea (strain 6Ac)</name>
    <name type="common">Methanosaeta harundinacea</name>
    <dbReference type="NCBI Taxonomy" id="1110509"/>
    <lineage>
        <taxon>Archaea</taxon>
        <taxon>Methanobacteriati</taxon>
        <taxon>Methanobacteriota</taxon>
        <taxon>Stenosarchaea group</taxon>
        <taxon>Methanomicrobia</taxon>
        <taxon>Methanotrichales</taxon>
        <taxon>Methanotrichaceae</taxon>
        <taxon>Methanothrix</taxon>
    </lineage>
</organism>
<gene>
    <name evidence="1" type="ordered locus">Mhar_0521</name>
</gene>
<reference evidence="1 2" key="1">
    <citation type="journal article" date="2012" name="PLoS ONE">
        <title>The genome characteristics and predicted function of methyl-group oxidation pathway in the obligate aceticlastic methanogens, Methanosaeta spp.</title>
        <authorList>
            <person name="Zhu J."/>
            <person name="Zheng H."/>
            <person name="Ai G."/>
            <person name="Zhang G."/>
            <person name="Liu D."/>
            <person name="Liu X."/>
            <person name="Dong X."/>
        </authorList>
    </citation>
    <scope>NUCLEOTIDE SEQUENCE [LARGE SCALE GENOMIC DNA]</scope>
    <source>
        <strain evidence="1 2">6Ac</strain>
    </source>
</reference>
<keyword evidence="2" id="KW-1185">Reference proteome</keyword>
<name>G7WN47_METH6</name>
<dbReference type="PATRIC" id="fig|1110509.7.peg.580"/>